<feature type="transmembrane region" description="Helical" evidence="5">
    <location>
        <begin position="324"/>
        <end position="342"/>
    </location>
</feature>
<keyword evidence="7" id="KW-1185">Reference proteome</keyword>
<protein>
    <submittedName>
        <fullName evidence="6">Organic solute transporter ostalpha domain-containing protein</fullName>
    </submittedName>
</protein>
<keyword evidence="4 5" id="KW-0472">Membrane</keyword>
<feature type="transmembrane region" description="Helical" evidence="5">
    <location>
        <begin position="369"/>
        <end position="391"/>
    </location>
</feature>
<gene>
    <name evidence="6" type="ORF">DdX_05528</name>
</gene>
<proteinExistence type="predicted"/>
<evidence type="ECO:0000256" key="2">
    <source>
        <dbReference type="ARBA" id="ARBA00022692"/>
    </source>
</evidence>
<dbReference type="PANTHER" id="PTHR23423">
    <property type="entry name" value="ORGANIC SOLUTE TRANSPORTER-RELATED"/>
    <property type="match status" value="1"/>
</dbReference>
<dbReference type="GO" id="GO:0016020">
    <property type="term" value="C:membrane"/>
    <property type="evidence" value="ECO:0007669"/>
    <property type="project" value="UniProtKB-SubCell"/>
</dbReference>
<comment type="subcellular location">
    <subcellularLocation>
        <location evidence="1">Membrane</location>
        <topology evidence="1">Multi-pass membrane protein</topology>
    </subcellularLocation>
</comment>
<accession>A0AAD4N6B6</accession>
<evidence type="ECO:0000313" key="7">
    <source>
        <dbReference type="Proteomes" id="UP001201812"/>
    </source>
</evidence>
<feature type="transmembrane region" description="Helical" evidence="5">
    <location>
        <begin position="259"/>
        <end position="280"/>
    </location>
</feature>
<dbReference type="AlphaFoldDB" id="A0AAD4N6B6"/>
<keyword evidence="2 5" id="KW-0812">Transmembrane</keyword>
<dbReference type="Proteomes" id="UP001201812">
    <property type="component" value="Unassembled WGS sequence"/>
</dbReference>
<evidence type="ECO:0000256" key="5">
    <source>
        <dbReference type="SAM" id="Phobius"/>
    </source>
</evidence>
<evidence type="ECO:0000256" key="3">
    <source>
        <dbReference type="ARBA" id="ARBA00022989"/>
    </source>
</evidence>
<reference evidence="6" key="1">
    <citation type="submission" date="2022-01" db="EMBL/GenBank/DDBJ databases">
        <title>Genome Sequence Resource for Two Populations of Ditylenchus destructor, the Migratory Endoparasitic Phytonematode.</title>
        <authorList>
            <person name="Zhang H."/>
            <person name="Lin R."/>
            <person name="Xie B."/>
        </authorList>
    </citation>
    <scope>NUCLEOTIDE SEQUENCE</scope>
    <source>
        <strain evidence="6">BazhouSP</strain>
    </source>
</reference>
<organism evidence="6 7">
    <name type="scientific">Ditylenchus destructor</name>
    <dbReference type="NCBI Taxonomy" id="166010"/>
    <lineage>
        <taxon>Eukaryota</taxon>
        <taxon>Metazoa</taxon>
        <taxon>Ecdysozoa</taxon>
        <taxon>Nematoda</taxon>
        <taxon>Chromadorea</taxon>
        <taxon>Rhabditida</taxon>
        <taxon>Tylenchina</taxon>
        <taxon>Tylenchomorpha</taxon>
        <taxon>Sphaerularioidea</taxon>
        <taxon>Anguinidae</taxon>
        <taxon>Anguininae</taxon>
        <taxon>Ditylenchus</taxon>
    </lineage>
</organism>
<evidence type="ECO:0000313" key="6">
    <source>
        <dbReference type="EMBL" id="KAI1720153.1"/>
    </source>
</evidence>
<evidence type="ECO:0000256" key="4">
    <source>
        <dbReference type="ARBA" id="ARBA00023136"/>
    </source>
</evidence>
<comment type="caution">
    <text evidence="6">The sequence shown here is derived from an EMBL/GenBank/DDBJ whole genome shotgun (WGS) entry which is preliminary data.</text>
</comment>
<keyword evidence="3 5" id="KW-1133">Transmembrane helix</keyword>
<feature type="transmembrane region" description="Helical" evidence="5">
    <location>
        <begin position="292"/>
        <end position="312"/>
    </location>
</feature>
<feature type="transmembrane region" description="Helical" evidence="5">
    <location>
        <begin position="188"/>
        <end position="213"/>
    </location>
</feature>
<name>A0AAD4N6B6_9BILA</name>
<dbReference type="EMBL" id="JAKKPZ010000006">
    <property type="protein sequence ID" value="KAI1720153.1"/>
    <property type="molecule type" value="Genomic_DNA"/>
</dbReference>
<dbReference type="InterPro" id="IPR005178">
    <property type="entry name" value="Ostalpha/TMEM184C"/>
</dbReference>
<sequence length="422" mass="46959">MVIVGNFRGVFGGEVKRRRNVLLPCIASPATSVNYPLASAAATAVVTFPVSEEIPPEPPFTYLLMLLVVFAGTASGHEQHTSWNYDLHKMVFDTIFKVLTGSLINCTPSEVPQSKEFLLHLPPSFIIALTVGTILSLTTLALGILHLLYIGFYVTHLYRRAFILYLAGTAPFVSVFATVAMFMPRIWFLATLLSLFYFSIALYVIICLLLHIVNGRQSMVKKMTQTSSRITVQTPPFCCVFPCLPQLPMEARKIRFCELMVMQTPCVRLVATIVSLVLYFEYQGASLIALKVLDFIALPSLLIGIYGCHILVTTVTKLDELSQSRYIVVFRLLDIYFAFFGLQQPIFDFLARAGIFGCGDVLPALDTAFFWKNFATVCESFFVSVISTILLKPSRSALFDKYPSCRSIVSTSTITTTTESRA</sequence>
<feature type="transmembrane region" description="Helical" evidence="5">
    <location>
        <begin position="162"/>
        <end position="182"/>
    </location>
</feature>
<evidence type="ECO:0000256" key="1">
    <source>
        <dbReference type="ARBA" id="ARBA00004141"/>
    </source>
</evidence>
<dbReference type="Pfam" id="PF03619">
    <property type="entry name" value="Solute_trans_a"/>
    <property type="match status" value="1"/>
</dbReference>
<feature type="transmembrane region" description="Helical" evidence="5">
    <location>
        <begin position="125"/>
        <end position="150"/>
    </location>
</feature>
<dbReference type="SMART" id="SM01417">
    <property type="entry name" value="Solute_trans_a"/>
    <property type="match status" value="1"/>
</dbReference>